<name>A0A1C3E8L9_9PLAN</name>
<protein>
    <submittedName>
        <fullName evidence="1">Uncharacterized protein</fullName>
    </submittedName>
</protein>
<dbReference type="AlphaFoldDB" id="A0A1C3E8L9"/>
<comment type="caution">
    <text evidence="1">The sequence shown here is derived from an EMBL/GenBank/DDBJ whole genome shotgun (WGS) entry which is preliminary data.</text>
</comment>
<proteinExistence type="predicted"/>
<sequence>MPVVCEREGIQPRPLEFTFRLSIDAGSLVKAEKVRLRVEAASGLVGFMMIEQRRDPEDQDFVYQLRSTTSMEEGIGLNDKLVEVLRRLGDTWTLHLSEHGKGLEAATWSTRIPGVRWLAISADPLVSLDYSTGGSN</sequence>
<evidence type="ECO:0000313" key="1">
    <source>
        <dbReference type="EMBL" id="ODA29499.1"/>
    </source>
</evidence>
<reference evidence="1 2" key="1">
    <citation type="submission" date="2016-05" db="EMBL/GenBank/DDBJ databases">
        <title>Genomic and physiological characterization of Planctopirus sp. isolated from fresh water lake.</title>
        <authorList>
            <person name="Subhash Y."/>
            <person name="Ramana C."/>
        </authorList>
    </citation>
    <scope>NUCLEOTIDE SEQUENCE [LARGE SCALE GENOMIC DNA]</scope>
    <source>
        <strain evidence="1 2">JC280</strain>
    </source>
</reference>
<evidence type="ECO:0000313" key="2">
    <source>
        <dbReference type="Proteomes" id="UP000094828"/>
    </source>
</evidence>
<accession>A0A1C3E8L9</accession>
<keyword evidence="2" id="KW-1185">Reference proteome</keyword>
<gene>
    <name evidence="1" type="ORF">A6X21_08595</name>
</gene>
<dbReference type="RefSeq" id="WP_068849699.1">
    <property type="nucleotide sequence ID" value="NZ_LYDR01000128.1"/>
</dbReference>
<organism evidence="1 2">
    <name type="scientific">Planctopirus hydrillae</name>
    <dbReference type="NCBI Taxonomy" id="1841610"/>
    <lineage>
        <taxon>Bacteria</taxon>
        <taxon>Pseudomonadati</taxon>
        <taxon>Planctomycetota</taxon>
        <taxon>Planctomycetia</taxon>
        <taxon>Planctomycetales</taxon>
        <taxon>Planctomycetaceae</taxon>
        <taxon>Planctopirus</taxon>
    </lineage>
</organism>
<dbReference type="EMBL" id="LYDR01000128">
    <property type="protein sequence ID" value="ODA29499.1"/>
    <property type="molecule type" value="Genomic_DNA"/>
</dbReference>
<dbReference type="Proteomes" id="UP000094828">
    <property type="component" value="Unassembled WGS sequence"/>
</dbReference>